<feature type="compositionally biased region" description="Basic residues" evidence="2">
    <location>
        <begin position="155"/>
        <end position="171"/>
    </location>
</feature>
<evidence type="ECO:0000256" key="2">
    <source>
        <dbReference type="SAM" id="MobiDB-lite"/>
    </source>
</evidence>
<dbReference type="AlphaFoldDB" id="A0A914XZ70"/>
<dbReference type="WBParaSite" id="PSU_v2.g12251.t1">
    <property type="protein sequence ID" value="PSU_v2.g12251.t1"/>
    <property type="gene ID" value="PSU_v2.g12251"/>
</dbReference>
<evidence type="ECO:0000313" key="3">
    <source>
        <dbReference type="Proteomes" id="UP000887577"/>
    </source>
</evidence>
<reference evidence="4" key="1">
    <citation type="submission" date="2022-11" db="UniProtKB">
        <authorList>
            <consortium name="WormBaseParasite"/>
        </authorList>
    </citation>
    <scope>IDENTIFICATION</scope>
</reference>
<sequence length="684" mass="79808">MAMKSSNDLSKSHFSRKFNETFTKGHSEWGYSEFRTIEEAAIQSHKSCVFEAKITVVRPKQKISPEMCLQKARNYMDLAKMQSSRGNLDKAIEANEKAFTLCFEKKDSNIMQELSNQRDELIEKKLKQSIERLQKEDDASKSTVPLKSACKHIGVLKKPPKKKNNNQRPKIKLTVPPKPKDLKSVGMNTNDSIAPSLQNSTSQSTCKESQKILPFCMLPQQQSEKVNLLLTLILPFIQDSLKSRFFLARFDTAEISFLELLNMEGMSKYKISCFNDDFEDFRQSLFKIDLENCNHLSSPTDILRILFPTIFPDHSKFLDEINVYIINMAINNRKMYEQVVKIAESVVYIIKSIKEETKKSKECHITTDLDKNDIRILKIFYEKMTETSLKTDSKKIITRFGADALRLKIYFRKLGFAKRDFLNGFIHRRKCMIEKEKNVTKAYEDRIERLNVRHMGMSEQYHTQHLIYENRKEKHAALKSLQKSVLEIEKHYDEKMTIINKMSKDVENSEIQVKKCEELLFRLKKDQEDIGRMGKQKLQEENNARNAMKKRIGYLKRRSMELDLDLTKAFNAQSTPKRSISSERSKAQSLNLHLLEIEEHIANEKLELIASLLEKDQRYLKAALPPKLQECITQRFTKNLMLKQTLKGAIKRINEEMTNVEQEYPLNFSKINIPKIFVDEFGEV</sequence>
<evidence type="ECO:0000313" key="4">
    <source>
        <dbReference type="WBParaSite" id="PSU_v2.g12251.t1"/>
    </source>
</evidence>
<keyword evidence="1" id="KW-0175">Coiled coil</keyword>
<dbReference type="Proteomes" id="UP000887577">
    <property type="component" value="Unplaced"/>
</dbReference>
<keyword evidence="3" id="KW-1185">Reference proteome</keyword>
<evidence type="ECO:0000256" key="1">
    <source>
        <dbReference type="SAM" id="Coils"/>
    </source>
</evidence>
<proteinExistence type="predicted"/>
<feature type="region of interest" description="Disordered" evidence="2">
    <location>
        <begin position="155"/>
        <end position="184"/>
    </location>
</feature>
<name>A0A914XZ70_9BILA</name>
<organism evidence="3 4">
    <name type="scientific">Panagrolaimus superbus</name>
    <dbReference type="NCBI Taxonomy" id="310955"/>
    <lineage>
        <taxon>Eukaryota</taxon>
        <taxon>Metazoa</taxon>
        <taxon>Ecdysozoa</taxon>
        <taxon>Nematoda</taxon>
        <taxon>Chromadorea</taxon>
        <taxon>Rhabditida</taxon>
        <taxon>Tylenchina</taxon>
        <taxon>Panagrolaimomorpha</taxon>
        <taxon>Panagrolaimoidea</taxon>
        <taxon>Panagrolaimidae</taxon>
        <taxon>Panagrolaimus</taxon>
    </lineage>
</organism>
<accession>A0A914XZ70</accession>
<feature type="coiled-coil region" evidence="1">
    <location>
        <begin position="499"/>
        <end position="526"/>
    </location>
</feature>
<protein>
    <submittedName>
        <fullName evidence="4">Uncharacterized protein</fullName>
    </submittedName>
</protein>